<name>A0ABV4GDU9_9BRAD</name>
<evidence type="ECO:0000256" key="1">
    <source>
        <dbReference type="SAM" id="Coils"/>
    </source>
</evidence>
<proteinExistence type="predicted"/>
<feature type="transmembrane region" description="Helical" evidence="2">
    <location>
        <begin position="67"/>
        <end position="95"/>
    </location>
</feature>
<feature type="transmembrane region" description="Helical" evidence="2">
    <location>
        <begin position="310"/>
        <end position="334"/>
    </location>
</feature>
<gene>
    <name evidence="3" type="ORF">ABH992_002484</name>
</gene>
<evidence type="ECO:0000313" key="4">
    <source>
        <dbReference type="Proteomes" id="UP001565474"/>
    </source>
</evidence>
<feature type="coiled-coil region" evidence="1">
    <location>
        <begin position="270"/>
        <end position="301"/>
    </location>
</feature>
<keyword evidence="4" id="KW-1185">Reference proteome</keyword>
<keyword evidence="2" id="KW-0472">Membrane</keyword>
<reference evidence="3 4" key="1">
    <citation type="submission" date="2024-07" db="EMBL/GenBank/DDBJ databases">
        <title>Genomic Encyclopedia of Type Strains, Phase V (KMG-V): Genome sequencing to study the core and pangenomes of soil and plant-associated prokaryotes.</title>
        <authorList>
            <person name="Whitman W."/>
        </authorList>
    </citation>
    <scope>NUCLEOTIDE SEQUENCE [LARGE SCALE GENOMIC DNA]</scope>
    <source>
        <strain evidence="3 4">USDA 222</strain>
    </source>
</reference>
<comment type="caution">
    <text evidence="3">The sequence shown here is derived from an EMBL/GenBank/DDBJ whole genome shotgun (WGS) entry which is preliminary data.</text>
</comment>
<keyword evidence="2" id="KW-0812">Transmembrane</keyword>
<evidence type="ECO:0008006" key="5">
    <source>
        <dbReference type="Google" id="ProtNLM"/>
    </source>
</evidence>
<organism evidence="3 4">
    <name type="scientific">Bradyrhizobium yuanmingense</name>
    <dbReference type="NCBI Taxonomy" id="108015"/>
    <lineage>
        <taxon>Bacteria</taxon>
        <taxon>Pseudomonadati</taxon>
        <taxon>Pseudomonadota</taxon>
        <taxon>Alphaproteobacteria</taxon>
        <taxon>Hyphomicrobiales</taxon>
        <taxon>Nitrobacteraceae</taxon>
        <taxon>Bradyrhizobium</taxon>
    </lineage>
</organism>
<sequence length="344" mass="34303">MLQALAVEACDFLGTSDPKASCGIKQASRINVMANSPEMARPSHRTPPQTSEVVPADEIRTIMLNQVAWGAVFAGAAIALVMQIILNMIGLGVGLSTVDVGEGSTPSASSMSVGAGIWFIVSGILAAALGGYIAGRLSGKASASTTAYHGLMSWAVSTLAVMYLLSSAASGLAGGALSTASSALGGAGKALGGSVQTAVQTAAPTLNNVSDPMAAIESKVRGASGGQDPAALRDAAATAVRAALTGDASQQSAANDKAAEALAKAQNISQDEAKAQISQYQQQYKEAVAKAKEQAKQAADTAAKRVSQGALFAAVALLLGALAAFFAGQAGAVNPTVSAQVARR</sequence>
<keyword evidence="2" id="KW-1133">Transmembrane helix</keyword>
<dbReference type="Proteomes" id="UP001565474">
    <property type="component" value="Unassembled WGS sequence"/>
</dbReference>
<keyword evidence="1" id="KW-0175">Coiled coil</keyword>
<evidence type="ECO:0000256" key="2">
    <source>
        <dbReference type="SAM" id="Phobius"/>
    </source>
</evidence>
<protein>
    <recommendedName>
        <fullName evidence="5">PhnA-like protein</fullName>
    </recommendedName>
</protein>
<evidence type="ECO:0000313" key="3">
    <source>
        <dbReference type="EMBL" id="MEY9470085.1"/>
    </source>
</evidence>
<dbReference type="EMBL" id="JBGBZN010000002">
    <property type="protein sequence ID" value="MEY9470085.1"/>
    <property type="molecule type" value="Genomic_DNA"/>
</dbReference>
<accession>A0ABV4GDU9</accession>
<feature type="transmembrane region" description="Helical" evidence="2">
    <location>
        <begin position="115"/>
        <end position="134"/>
    </location>
</feature>